<dbReference type="RefSeq" id="XP_038975400.1">
    <property type="nucleotide sequence ID" value="XM_039119472.1"/>
</dbReference>
<dbReference type="GO" id="GO:0004365">
    <property type="term" value="F:glyceraldehyde-3-phosphate dehydrogenase (NAD+) (phosphorylating) activity"/>
    <property type="evidence" value="ECO:0007669"/>
    <property type="project" value="TreeGrafter"/>
</dbReference>
<sequence length="140" mass="15641">MVTRSAREETQEIPRIYIPTLNPDHFSHIISLSLALFSLGSISLVSSPRSPWIKIGINGFGRIGRLVAKVALQSNDVELVAVNDPFITTDYMLSCIKYVTLVKVEGKQNVDVQLLKKEMCRHVVMQKLLNPRNAFSLSAC</sequence>
<dbReference type="SMART" id="SM00846">
    <property type="entry name" value="Gp_dh_N"/>
    <property type="match status" value="1"/>
</dbReference>
<keyword evidence="2" id="KW-0560">Oxidoreductase</keyword>
<organism evidence="4 5">
    <name type="scientific">Phoenix dactylifera</name>
    <name type="common">Date palm</name>
    <dbReference type="NCBI Taxonomy" id="42345"/>
    <lineage>
        <taxon>Eukaryota</taxon>
        <taxon>Viridiplantae</taxon>
        <taxon>Streptophyta</taxon>
        <taxon>Embryophyta</taxon>
        <taxon>Tracheophyta</taxon>
        <taxon>Spermatophyta</taxon>
        <taxon>Magnoliopsida</taxon>
        <taxon>Liliopsida</taxon>
        <taxon>Arecaceae</taxon>
        <taxon>Coryphoideae</taxon>
        <taxon>Phoeniceae</taxon>
        <taxon>Phoenix</taxon>
    </lineage>
</organism>
<evidence type="ECO:0000256" key="1">
    <source>
        <dbReference type="ARBA" id="ARBA00007406"/>
    </source>
</evidence>
<feature type="domain" description="Glyceraldehyde 3-phosphate dehydrogenase NAD(P) binding" evidence="3">
    <location>
        <begin position="53"/>
        <end position="140"/>
    </location>
</feature>
<reference evidence="5" key="1">
    <citation type="submission" date="2025-08" db="UniProtKB">
        <authorList>
            <consortium name="RefSeq"/>
        </authorList>
    </citation>
    <scope>IDENTIFICATION</scope>
    <source>
        <tissue evidence="5">Young leaves</tissue>
    </source>
</reference>
<dbReference type="GeneID" id="120106525"/>
<dbReference type="PANTHER" id="PTHR10836:SF76">
    <property type="entry name" value="GLYCERALDEHYDE-3-PHOSPHATE DEHYDROGENASE-RELATED"/>
    <property type="match status" value="1"/>
</dbReference>
<dbReference type="Gene3D" id="3.40.50.720">
    <property type="entry name" value="NAD(P)-binding Rossmann-like Domain"/>
    <property type="match status" value="1"/>
</dbReference>
<accession>A0A8B8ZMF2</accession>
<dbReference type="GO" id="GO:0005829">
    <property type="term" value="C:cytosol"/>
    <property type="evidence" value="ECO:0007669"/>
    <property type="project" value="TreeGrafter"/>
</dbReference>
<dbReference type="InterPro" id="IPR020831">
    <property type="entry name" value="GlycerAld/Erythrose_P_DH"/>
</dbReference>
<dbReference type="AlphaFoldDB" id="A0A8B8ZMF2"/>
<dbReference type="GO" id="GO:0006096">
    <property type="term" value="P:glycolytic process"/>
    <property type="evidence" value="ECO:0007669"/>
    <property type="project" value="TreeGrafter"/>
</dbReference>
<dbReference type="GO" id="GO:0051287">
    <property type="term" value="F:NAD binding"/>
    <property type="evidence" value="ECO:0007669"/>
    <property type="project" value="InterPro"/>
</dbReference>
<protein>
    <submittedName>
        <fullName evidence="5">Glyceraldehyde-3-phosphate dehydrogenase, cytosolic-like</fullName>
    </submittedName>
</protein>
<gene>
    <name evidence="5" type="primary">LOC120106525</name>
</gene>
<evidence type="ECO:0000313" key="4">
    <source>
        <dbReference type="Proteomes" id="UP000228380"/>
    </source>
</evidence>
<dbReference type="InterPro" id="IPR036291">
    <property type="entry name" value="NAD(P)-bd_dom_sf"/>
</dbReference>
<comment type="similarity">
    <text evidence="1">Belongs to the glyceraldehyde-3-phosphate dehydrogenase family.</text>
</comment>
<dbReference type="InterPro" id="IPR020828">
    <property type="entry name" value="GlycerAld_3-P_DH_NAD(P)-bd"/>
</dbReference>
<name>A0A8B8ZMF2_PHODC</name>
<dbReference type="OrthoDB" id="1152826at2759"/>
<dbReference type="Pfam" id="PF00044">
    <property type="entry name" value="Gp_dh_N"/>
    <property type="match status" value="1"/>
</dbReference>
<proteinExistence type="inferred from homology"/>
<evidence type="ECO:0000259" key="3">
    <source>
        <dbReference type="SMART" id="SM00846"/>
    </source>
</evidence>
<dbReference type="PANTHER" id="PTHR10836">
    <property type="entry name" value="GLYCERALDEHYDE 3-PHOSPHATE DEHYDROGENASE"/>
    <property type="match status" value="1"/>
</dbReference>
<dbReference type="SUPFAM" id="SSF51735">
    <property type="entry name" value="NAD(P)-binding Rossmann-fold domains"/>
    <property type="match status" value="1"/>
</dbReference>
<dbReference type="KEGG" id="pda:120106525"/>
<dbReference type="Proteomes" id="UP000228380">
    <property type="component" value="Unplaced"/>
</dbReference>
<keyword evidence="4" id="KW-1185">Reference proteome</keyword>
<evidence type="ECO:0000256" key="2">
    <source>
        <dbReference type="ARBA" id="ARBA00023002"/>
    </source>
</evidence>
<evidence type="ECO:0000313" key="5">
    <source>
        <dbReference type="RefSeq" id="XP_038975400.1"/>
    </source>
</evidence>